<evidence type="ECO:0000313" key="5">
    <source>
        <dbReference type="WBParaSite" id="SMUV_0000747101-mRNA-1"/>
    </source>
</evidence>
<feature type="region of interest" description="Disordered" evidence="2">
    <location>
        <begin position="1165"/>
        <end position="1238"/>
    </location>
</feature>
<dbReference type="GO" id="GO:0030705">
    <property type="term" value="P:cytoskeleton-dependent intracellular transport"/>
    <property type="evidence" value="ECO:0007669"/>
    <property type="project" value="TreeGrafter"/>
</dbReference>
<feature type="compositionally biased region" description="Basic and acidic residues" evidence="2">
    <location>
        <begin position="1208"/>
        <end position="1220"/>
    </location>
</feature>
<proteinExistence type="predicted"/>
<keyword evidence="4" id="KW-1185">Reference proteome</keyword>
<evidence type="ECO:0000313" key="4">
    <source>
        <dbReference type="Proteomes" id="UP000046393"/>
    </source>
</evidence>
<keyword evidence="3" id="KW-1133">Transmembrane helix</keyword>
<feature type="coiled-coil region" evidence="1">
    <location>
        <begin position="745"/>
        <end position="889"/>
    </location>
</feature>
<feature type="region of interest" description="Disordered" evidence="2">
    <location>
        <begin position="570"/>
        <end position="600"/>
    </location>
</feature>
<dbReference type="Proteomes" id="UP000046393">
    <property type="component" value="Unplaced"/>
</dbReference>
<feature type="transmembrane region" description="Helical" evidence="3">
    <location>
        <begin position="12"/>
        <end position="29"/>
    </location>
</feature>
<name>A0A0N5ARS8_9BILA</name>
<evidence type="ECO:0000256" key="1">
    <source>
        <dbReference type="SAM" id="Coils"/>
    </source>
</evidence>
<dbReference type="GO" id="GO:0008017">
    <property type="term" value="F:microtubule binding"/>
    <property type="evidence" value="ECO:0007669"/>
    <property type="project" value="TreeGrafter"/>
</dbReference>
<dbReference type="PANTHER" id="PTHR18947">
    <property type="entry name" value="HOOK PROTEINS"/>
    <property type="match status" value="1"/>
</dbReference>
<reference evidence="5" key="1">
    <citation type="submission" date="2017-02" db="UniProtKB">
        <authorList>
            <consortium name="WormBaseParasite"/>
        </authorList>
    </citation>
    <scope>IDENTIFICATION</scope>
</reference>
<keyword evidence="3" id="KW-0812">Transmembrane</keyword>
<dbReference type="Gene3D" id="2.30.30.40">
    <property type="entry name" value="SH3 Domains"/>
    <property type="match status" value="1"/>
</dbReference>
<feature type="coiled-coil region" evidence="1">
    <location>
        <begin position="974"/>
        <end position="1095"/>
    </location>
</feature>
<dbReference type="GO" id="GO:0005815">
    <property type="term" value="C:microtubule organizing center"/>
    <property type="evidence" value="ECO:0007669"/>
    <property type="project" value="TreeGrafter"/>
</dbReference>
<dbReference type="WBParaSite" id="SMUV_0000747101-mRNA-1">
    <property type="protein sequence ID" value="SMUV_0000747101-mRNA-1"/>
    <property type="gene ID" value="SMUV_0000747101"/>
</dbReference>
<keyword evidence="1" id="KW-0175">Coiled coil</keyword>
<organism evidence="4 5">
    <name type="scientific">Syphacia muris</name>
    <dbReference type="NCBI Taxonomy" id="451379"/>
    <lineage>
        <taxon>Eukaryota</taxon>
        <taxon>Metazoa</taxon>
        <taxon>Ecdysozoa</taxon>
        <taxon>Nematoda</taxon>
        <taxon>Chromadorea</taxon>
        <taxon>Rhabditida</taxon>
        <taxon>Spirurina</taxon>
        <taxon>Oxyuridomorpha</taxon>
        <taxon>Oxyuroidea</taxon>
        <taxon>Oxyuridae</taxon>
        <taxon>Syphacia</taxon>
    </lineage>
</organism>
<dbReference type="PANTHER" id="PTHR18947:SF28">
    <property type="entry name" value="GIRDIN, ISOFORM A"/>
    <property type="match status" value="1"/>
</dbReference>
<feature type="region of interest" description="Disordered" evidence="2">
    <location>
        <begin position="1295"/>
        <end position="1314"/>
    </location>
</feature>
<dbReference type="GO" id="GO:0051959">
    <property type="term" value="F:dynein light intermediate chain binding"/>
    <property type="evidence" value="ECO:0007669"/>
    <property type="project" value="TreeGrafter"/>
</dbReference>
<accession>A0A0N5ARS8</accession>
<feature type="compositionally biased region" description="Basic and acidic residues" evidence="2">
    <location>
        <begin position="1304"/>
        <end position="1314"/>
    </location>
</feature>
<feature type="compositionally biased region" description="Basic residues" evidence="2">
    <location>
        <begin position="1221"/>
        <end position="1232"/>
    </location>
</feature>
<evidence type="ECO:0000256" key="2">
    <source>
        <dbReference type="SAM" id="MobiDB-lite"/>
    </source>
</evidence>
<dbReference type="GO" id="GO:0031122">
    <property type="term" value="P:cytoplasmic microtubule organization"/>
    <property type="evidence" value="ECO:0007669"/>
    <property type="project" value="TreeGrafter"/>
</dbReference>
<sequence>MLLLNSTEESSLRVYWKVVISLIIFIGILENSSAQRSKLCGDTKCTEKLFDAKFIRGFNSSHPSHLSYAPDHIIHVYAIRTNDRPELLEGALYHQPDRRGYFFSPHMDMDAYTKFLKEALETNRTFYRVSAELDDQNNRFPRVLGMVPAVPELLKEYEKVLNATAIAKGQTPQALDLATLGLKKISDDFLHAGHGHSHGPHGHSHDVYVKIHQEHLHIDKPPVVNNQKSGDLNAYADLHPVEDFKNEKKPLETVENQQPLFQTDDSKSNTLSVQNNKNLPDLVDHEAQVGVVPPVLPADNKISSASLTQQTTTANEKIITAEATGNNHIPQSEQTPSLPQQASLSDVSEQVVATVTPIKTQDPSVNSGLNDIVLNHPENMNVQETSASTVIPVMHESIAVEVTPASQPLDNLKTSQNVLESEVKVPSKQDSLDSGYGRDPVVAENVDSSQLTTTISTSTEFSLHQQTVTSITLPSVNDISTSTTVTATGSTASVYSTAYSTIISSTAFSSTTLLSAVSSTPLVTTTIVQSKVFSEHLQEQQQQTGVSGESVSNYQGKADQLHQHTVTYNIPSGAPAASGKDITSTPLPPHQHSTEKLETVSSITTVEPVAHTKQSITTQSPQSYDIVGSDGLGYCVKGNCENSLGEEIPAHSNDDRAKPAQNFFKNFSSMYLLSSGEIDLTKVIFLLLGLMLLSVHLVMMVFGSESKEENIESKTLHDVLSALKVRDQRIKELFCEIEKARNSVVNDSSEEVLRLDKELKLKEDEVKRLQQNEYDLKAVSEENEKLKGALNREKARVKILTEQLDKSESSVKACMLNEQLIEVQSNSDALKDKIDHLERKNAENEVNVENNLKEVSDLKENLKMITEERRNLYKQIDDLKFENAQLSELYETMQKHAKAENASFAAENVNVSDEQGTTAQESGSGGWSDIGDFDIDIADEKKGTPEKVDADEKLVKEQSVESYSSLSTSNIVEIARLRGQLERAKIKLQEEEKNSGDLLRRLNLAETEAEKCRKEVEVKDAERIDVTAQCKKLLTMDTRLKHLDEVIERLLDEKAKMQNEFKELCEEKQHLETKLNEVEQELKRLQTDHDRLRKRHFHELRECKQENTALQQMLKSRQIGALETVLDDSGNLLNSSGNVAESNSLSPPGLLSGLSVPPLWSDGDTDVFSGAESSRAERSSLSRNRQRLFDDAPQHSSGKALKSRHREHREASPESSSRARKDGRRMRSRSHGRSAAYIPSGMPFSFSSGYDLTARREYLSGGNLYYSSGGSNGGLSPPPLALLSGVPPVDVAIRRPMASTRPKSVVEHGSKNQS</sequence>
<dbReference type="STRING" id="451379.A0A0N5ARS8"/>
<dbReference type="GO" id="GO:0005737">
    <property type="term" value="C:cytoplasm"/>
    <property type="evidence" value="ECO:0007669"/>
    <property type="project" value="TreeGrafter"/>
</dbReference>
<evidence type="ECO:0000256" key="3">
    <source>
        <dbReference type="SAM" id="Phobius"/>
    </source>
</evidence>
<protein>
    <submittedName>
        <fullName evidence="5">Zonadhesin</fullName>
    </submittedName>
</protein>
<keyword evidence="3" id="KW-0472">Membrane</keyword>